<protein>
    <submittedName>
        <fullName evidence="3">Uncharacterized protein</fullName>
    </submittedName>
</protein>
<keyword evidence="4" id="KW-1185">Reference proteome</keyword>
<dbReference type="EMBL" id="CDMC01000001">
    <property type="protein sequence ID" value="CEL01816.1"/>
    <property type="molecule type" value="Genomic_DNA"/>
</dbReference>
<feature type="transmembrane region" description="Helical" evidence="2">
    <location>
        <begin position="52"/>
        <end position="73"/>
    </location>
</feature>
<feature type="region of interest" description="Disordered" evidence="1">
    <location>
        <begin position="1"/>
        <end position="51"/>
    </location>
</feature>
<proteinExistence type="predicted"/>
<accession>A0A0U5FUT9</accession>
<reference evidence="4" key="1">
    <citation type="journal article" date="2016" name="Genome Announc.">
        <title>Draft genome sequences of fungus Aspergillus calidoustus.</title>
        <authorList>
            <person name="Horn F."/>
            <person name="Linde J."/>
            <person name="Mattern D.J."/>
            <person name="Walther G."/>
            <person name="Guthke R."/>
            <person name="Scherlach K."/>
            <person name="Martin K."/>
            <person name="Brakhage A.A."/>
            <person name="Petzke L."/>
            <person name="Valiante V."/>
        </authorList>
    </citation>
    <scope>NUCLEOTIDE SEQUENCE [LARGE SCALE GENOMIC DNA]</scope>
    <source>
        <strain evidence="4">SF006504</strain>
    </source>
</reference>
<name>A0A0U5FUT9_ASPCI</name>
<feature type="compositionally biased region" description="Low complexity" evidence="1">
    <location>
        <begin position="1"/>
        <end position="48"/>
    </location>
</feature>
<gene>
    <name evidence="3" type="ORF">ASPCAL01394</name>
</gene>
<dbReference type="Proteomes" id="UP000054771">
    <property type="component" value="Unassembled WGS sequence"/>
</dbReference>
<keyword evidence="2" id="KW-1133">Transmembrane helix</keyword>
<evidence type="ECO:0000256" key="1">
    <source>
        <dbReference type="SAM" id="MobiDB-lite"/>
    </source>
</evidence>
<evidence type="ECO:0000256" key="2">
    <source>
        <dbReference type="SAM" id="Phobius"/>
    </source>
</evidence>
<dbReference type="AlphaFoldDB" id="A0A0U5FUT9"/>
<keyword evidence="2" id="KW-0472">Membrane</keyword>
<evidence type="ECO:0000313" key="3">
    <source>
        <dbReference type="EMBL" id="CEL01816.1"/>
    </source>
</evidence>
<organism evidence="3 4">
    <name type="scientific">Aspergillus calidoustus</name>
    <dbReference type="NCBI Taxonomy" id="454130"/>
    <lineage>
        <taxon>Eukaryota</taxon>
        <taxon>Fungi</taxon>
        <taxon>Dikarya</taxon>
        <taxon>Ascomycota</taxon>
        <taxon>Pezizomycotina</taxon>
        <taxon>Eurotiomycetes</taxon>
        <taxon>Eurotiomycetidae</taxon>
        <taxon>Eurotiales</taxon>
        <taxon>Aspergillaceae</taxon>
        <taxon>Aspergillus</taxon>
        <taxon>Aspergillus subgen. Nidulantes</taxon>
    </lineage>
</organism>
<keyword evidence="2" id="KW-0812">Transmembrane</keyword>
<sequence length="126" mass="12823">MLATGRETSGATATATGTEGVVSAEETGSGLDSNSGSDADSDSGSGSSKAKIAGPVVSGLAAIALIISAVWFFQRRHRQRRDAADTGVFIAELPEKGVDKGELPAREPAAVELSAAKEQNQVHELA</sequence>
<evidence type="ECO:0000313" key="4">
    <source>
        <dbReference type="Proteomes" id="UP000054771"/>
    </source>
</evidence>